<keyword evidence="3" id="KW-1185">Reference proteome</keyword>
<keyword evidence="1" id="KW-0812">Transmembrane</keyword>
<keyword evidence="1" id="KW-1133">Transmembrane helix</keyword>
<gene>
    <name evidence="2" type="ORF">LSALG_LOCUS30490</name>
</gene>
<dbReference type="Proteomes" id="UP001177003">
    <property type="component" value="Chromosome 6"/>
</dbReference>
<evidence type="ECO:0000256" key="1">
    <source>
        <dbReference type="SAM" id="Phobius"/>
    </source>
</evidence>
<name>A0AA35ZEZ2_LACSI</name>
<feature type="transmembrane region" description="Helical" evidence="1">
    <location>
        <begin position="127"/>
        <end position="152"/>
    </location>
</feature>
<accession>A0AA35ZEZ2</accession>
<sequence length="153" mass="16646">MSMSSSIINHVDQEATNMEVPRAEAEEAADNGAMAFLPNCILNLLDSIRGLLIDYYPQTFGAVDMPPSPISFIITSLYAFAEMKSQGSDFPFTTHPGFVNVALICLILYGLASASEHFISAIFPGSFYAIIVRLVRIGCLCTMVICLASLFCF</sequence>
<feature type="transmembrane region" description="Helical" evidence="1">
    <location>
        <begin position="97"/>
        <end position="115"/>
    </location>
</feature>
<evidence type="ECO:0000313" key="2">
    <source>
        <dbReference type="EMBL" id="CAI9291345.1"/>
    </source>
</evidence>
<dbReference type="EMBL" id="OX465082">
    <property type="protein sequence ID" value="CAI9291345.1"/>
    <property type="molecule type" value="Genomic_DNA"/>
</dbReference>
<protein>
    <submittedName>
        <fullName evidence="2">Uncharacterized protein</fullName>
    </submittedName>
</protein>
<proteinExistence type="predicted"/>
<evidence type="ECO:0000313" key="3">
    <source>
        <dbReference type="Proteomes" id="UP001177003"/>
    </source>
</evidence>
<reference evidence="2" key="1">
    <citation type="submission" date="2023-04" db="EMBL/GenBank/DDBJ databases">
        <authorList>
            <person name="Vijverberg K."/>
            <person name="Xiong W."/>
            <person name="Schranz E."/>
        </authorList>
    </citation>
    <scope>NUCLEOTIDE SEQUENCE</scope>
</reference>
<keyword evidence="1" id="KW-0472">Membrane</keyword>
<organism evidence="2 3">
    <name type="scientific">Lactuca saligna</name>
    <name type="common">Willowleaf lettuce</name>
    <dbReference type="NCBI Taxonomy" id="75948"/>
    <lineage>
        <taxon>Eukaryota</taxon>
        <taxon>Viridiplantae</taxon>
        <taxon>Streptophyta</taxon>
        <taxon>Embryophyta</taxon>
        <taxon>Tracheophyta</taxon>
        <taxon>Spermatophyta</taxon>
        <taxon>Magnoliopsida</taxon>
        <taxon>eudicotyledons</taxon>
        <taxon>Gunneridae</taxon>
        <taxon>Pentapetalae</taxon>
        <taxon>asterids</taxon>
        <taxon>campanulids</taxon>
        <taxon>Asterales</taxon>
        <taxon>Asteraceae</taxon>
        <taxon>Cichorioideae</taxon>
        <taxon>Cichorieae</taxon>
        <taxon>Lactucinae</taxon>
        <taxon>Lactuca</taxon>
    </lineage>
</organism>
<dbReference type="AlphaFoldDB" id="A0AA35ZEZ2"/>